<name>A0A923N3J1_9BACT</name>
<evidence type="ECO:0000256" key="4">
    <source>
        <dbReference type="ARBA" id="ARBA00022692"/>
    </source>
</evidence>
<feature type="transmembrane region" description="Helical" evidence="7">
    <location>
        <begin position="327"/>
        <end position="347"/>
    </location>
</feature>
<comment type="caution">
    <text evidence="8">The sequence shown here is derived from an EMBL/GenBank/DDBJ whole genome shotgun (WGS) entry which is preliminary data.</text>
</comment>
<dbReference type="Pfam" id="PF13440">
    <property type="entry name" value="Polysacc_synt_3"/>
    <property type="match status" value="1"/>
</dbReference>
<evidence type="ECO:0000313" key="9">
    <source>
        <dbReference type="Proteomes" id="UP000603640"/>
    </source>
</evidence>
<dbReference type="CDD" id="cd13127">
    <property type="entry name" value="MATE_tuaB_like"/>
    <property type="match status" value="1"/>
</dbReference>
<feature type="transmembrane region" description="Helical" evidence="7">
    <location>
        <begin position="381"/>
        <end position="402"/>
    </location>
</feature>
<proteinExistence type="inferred from homology"/>
<evidence type="ECO:0000256" key="7">
    <source>
        <dbReference type="SAM" id="Phobius"/>
    </source>
</evidence>
<dbReference type="RefSeq" id="WP_187065232.1">
    <property type="nucleotide sequence ID" value="NZ_JACRVF010000001.1"/>
</dbReference>
<sequence length="511" mass="56297">MSKGLASRAFTGLKWTTASTVANAVMQIGYTSVMARLLAPEAFGLVSLATVILGFGNYFANLGLNQAIIQKEELSKENIRAAFTTSVLLGVVITVVVWFLAPTAALFFENEEVAPIVRIMAFSFLINGFSSTALSLLQREMRFKAMGIVETASYIISYLIVGVVLAYLGFGFWSLVYATLTQVVLTAIGSYFMVRHSVFPILYWPAYKPLFNYGSKMSFLGVLEYIYSQLHIILVGKVLGMHKLGIYTRAHMLVNLPMYNITRTISKVIFPSFSKLQNDVLKLGKVYLSSITLLAAVLIPVCMGILVAAPELVRIVLGEQWGEAVPVLQVLSLAIPISFITMFSGIVCDAKAELNLKIVITIVYMVVLIGLFLLLKGYGLVGFAAAVFFGEVIRMGLFQFAMKRILSVSFRNQLRCYIPGVLNGTLIAVAVHLLSLFLREMQLPVVVIFAMQLAACGILFLLFTLLYPHKVLKSEISLVLNKMGLQEDTSSFTGRIISKYKNSIIQEPEGV</sequence>
<dbReference type="PANTHER" id="PTHR30250:SF10">
    <property type="entry name" value="LIPOPOLYSACCHARIDE BIOSYNTHESIS PROTEIN WZXC"/>
    <property type="match status" value="1"/>
</dbReference>
<keyword evidence="3" id="KW-1003">Cell membrane</keyword>
<keyword evidence="5 7" id="KW-1133">Transmembrane helix</keyword>
<feature type="transmembrane region" description="Helical" evidence="7">
    <location>
        <begin position="42"/>
        <end position="60"/>
    </location>
</feature>
<dbReference type="EMBL" id="JACRVF010000001">
    <property type="protein sequence ID" value="MBC5991214.1"/>
    <property type="molecule type" value="Genomic_DNA"/>
</dbReference>
<feature type="transmembrane region" description="Helical" evidence="7">
    <location>
        <begin position="354"/>
        <end position="375"/>
    </location>
</feature>
<feature type="transmembrane region" description="Helical" evidence="7">
    <location>
        <begin position="414"/>
        <end position="437"/>
    </location>
</feature>
<feature type="transmembrane region" description="Helical" evidence="7">
    <location>
        <begin position="81"/>
        <end position="101"/>
    </location>
</feature>
<keyword evidence="9" id="KW-1185">Reference proteome</keyword>
<feature type="transmembrane region" description="Helical" evidence="7">
    <location>
        <begin position="443"/>
        <end position="467"/>
    </location>
</feature>
<comment type="similarity">
    <text evidence="2">Belongs to the polysaccharide synthase family.</text>
</comment>
<feature type="transmembrane region" description="Helical" evidence="7">
    <location>
        <begin position="148"/>
        <end position="169"/>
    </location>
</feature>
<accession>A0A923N3J1</accession>
<evidence type="ECO:0000256" key="6">
    <source>
        <dbReference type="ARBA" id="ARBA00023136"/>
    </source>
</evidence>
<dbReference type="AlphaFoldDB" id="A0A923N3J1"/>
<comment type="subcellular location">
    <subcellularLocation>
        <location evidence="1">Cell membrane</location>
        <topology evidence="1">Multi-pass membrane protein</topology>
    </subcellularLocation>
</comment>
<evidence type="ECO:0000256" key="2">
    <source>
        <dbReference type="ARBA" id="ARBA00007430"/>
    </source>
</evidence>
<dbReference type="PANTHER" id="PTHR30250">
    <property type="entry name" value="PST FAMILY PREDICTED COLANIC ACID TRANSPORTER"/>
    <property type="match status" value="1"/>
</dbReference>
<keyword evidence="4 7" id="KW-0812">Transmembrane</keyword>
<reference evidence="8" key="1">
    <citation type="submission" date="2020-08" db="EMBL/GenBank/DDBJ databases">
        <title>Pontibacter sp. SD6 16S ribosomal RNA gene Genome sequencing and assembly.</title>
        <authorList>
            <person name="Kang M."/>
        </authorList>
    </citation>
    <scope>NUCLEOTIDE SEQUENCE</scope>
    <source>
        <strain evidence="8">SD6</strain>
    </source>
</reference>
<feature type="transmembrane region" description="Helical" evidence="7">
    <location>
        <begin position="286"/>
        <end position="307"/>
    </location>
</feature>
<organism evidence="8 9">
    <name type="scientific">Pontibacter cellulosilyticus</name>
    <dbReference type="NCBI Taxonomy" id="1720253"/>
    <lineage>
        <taxon>Bacteria</taxon>
        <taxon>Pseudomonadati</taxon>
        <taxon>Bacteroidota</taxon>
        <taxon>Cytophagia</taxon>
        <taxon>Cytophagales</taxon>
        <taxon>Hymenobacteraceae</taxon>
        <taxon>Pontibacter</taxon>
    </lineage>
</organism>
<evidence type="ECO:0000256" key="5">
    <source>
        <dbReference type="ARBA" id="ARBA00022989"/>
    </source>
</evidence>
<dbReference type="InterPro" id="IPR050833">
    <property type="entry name" value="Poly_Biosynth_Transport"/>
</dbReference>
<feature type="transmembrane region" description="Helical" evidence="7">
    <location>
        <begin position="113"/>
        <end position="136"/>
    </location>
</feature>
<evidence type="ECO:0000313" key="8">
    <source>
        <dbReference type="EMBL" id="MBC5991214.1"/>
    </source>
</evidence>
<keyword evidence="6 7" id="KW-0472">Membrane</keyword>
<protein>
    <submittedName>
        <fullName evidence="8">Lipopolysaccharide biosynthesis protein</fullName>
    </submittedName>
</protein>
<dbReference type="Proteomes" id="UP000603640">
    <property type="component" value="Unassembled WGS sequence"/>
</dbReference>
<evidence type="ECO:0000256" key="1">
    <source>
        <dbReference type="ARBA" id="ARBA00004651"/>
    </source>
</evidence>
<dbReference type="GO" id="GO:0005886">
    <property type="term" value="C:plasma membrane"/>
    <property type="evidence" value="ECO:0007669"/>
    <property type="project" value="UniProtKB-SubCell"/>
</dbReference>
<gene>
    <name evidence="8" type="ORF">H8S84_00035</name>
</gene>
<evidence type="ECO:0000256" key="3">
    <source>
        <dbReference type="ARBA" id="ARBA00022475"/>
    </source>
</evidence>